<comment type="caution">
    <text evidence="5">The sequence shown here is derived from an EMBL/GenBank/DDBJ whole genome shotgun (WGS) entry which is preliminary data.</text>
</comment>
<dbReference type="InterPro" id="IPR011057">
    <property type="entry name" value="Mss4-like_sf"/>
</dbReference>
<dbReference type="PANTHER" id="PTHR28620">
    <property type="entry name" value="CENTROMERE PROTEIN V"/>
    <property type="match status" value="1"/>
</dbReference>
<dbReference type="Proteomes" id="UP001501352">
    <property type="component" value="Unassembled WGS sequence"/>
</dbReference>
<reference evidence="6" key="1">
    <citation type="journal article" date="2019" name="Int. J. Syst. Evol. Microbiol.">
        <title>The Global Catalogue of Microorganisms (GCM) 10K type strain sequencing project: providing services to taxonomists for standard genome sequencing and annotation.</title>
        <authorList>
            <consortium name="The Broad Institute Genomics Platform"/>
            <consortium name="The Broad Institute Genome Sequencing Center for Infectious Disease"/>
            <person name="Wu L."/>
            <person name="Ma J."/>
        </authorList>
    </citation>
    <scope>NUCLEOTIDE SEQUENCE [LARGE SCALE GENOMIC DNA]</scope>
    <source>
        <strain evidence="6">JCM 12928</strain>
    </source>
</reference>
<name>A0ABP3S193_9CAUL</name>
<keyword evidence="2" id="KW-0479">Metal-binding</keyword>
<accession>A0ABP3S193</accession>
<protein>
    <recommendedName>
        <fullName evidence="4">CENP-V/GFA domain-containing protein</fullName>
    </recommendedName>
</protein>
<evidence type="ECO:0000313" key="6">
    <source>
        <dbReference type="Proteomes" id="UP001501352"/>
    </source>
</evidence>
<evidence type="ECO:0000313" key="5">
    <source>
        <dbReference type="EMBL" id="GAA0622839.1"/>
    </source>
</evidence>
<proteinExistence type="inferred from homology"/>
<keyword evidence="3" id="KW-0862">Zinc</keyword>
<comment type="similarity">
    <text evidence="1">Belongs to the Gfa family.</text>
</comment>
<dbReference type="PROSITE" id="PS51891">
    <property type="entry name" value="CENP_V_GFA"/>
    <property type="match status" value="1"/>
</dbReference>
<gene>
    <name evidence="5" type="ORF">GCM10009422_18540</name>
</gene>
<evidence type="ECO:0000256" key="3">
    <source>
        <dbReference type="ARBA" id="ARBA00022833"/>
    </source>
</evidence>
<sequence>MTVTAHCHCGATQITLPSMPTEGGVCNCTFCNRTGAVWASYDQSEVKVVAESTSIYSPSSPANAHHFCGRCGGNTHGYAPDYSKAFNMDGTPKEGVELDMSDEARRISVNLRMIDDFDPASISLTHMDGRNNW</sequence>
<dbReference type="InterPro" id="IPR052355">
    <property type="entry name" value="CENP-V-like"/>
</dbReference>
<dbReference type="Pfam" id="PF04828">
    <property type="entry name" value="GFA"/>
    <property type="match status" value="1"/>
</dbReference>
<feature type="domain" description="CENP-V/GFA" evidence="4">
    <location>
        <begin position="3"/>
        <end position="133"/>
    </location>
</feature>
<dbReference type="RefSeq" id="WP_343793019.1">
    <property type="nucleotide sequence ID" value="NZ_BAAAGA010000005.1"/>
</dbReference>
<evidence type="ECO:0000256" key="2">
    <source>
        <dbReference type="ARBA" id="ARBA00022723"/>
    </source>
</evidence>
<evidence type="ECO:0000256" key="1">
    <source>
        <dbReference type="ARBA" id="ARBA00005495"/>
    </source>
</evidence>
<dbReference type="SUPFAM" id="SSF51316">
    <property type="entry name" value="Mss4-like"/>
    <property type="match status" value="1"/>
</dbReference>
<dbReference type="EMBL" id="BAAAGA010000005">
    <property type="protein sequence ID" value="GAA0622839.1"/>
    <property type="molecule type" value="Genomic_DNA"/>
</dbReference>
<evidence type="ECO:0000259" key="4">
    <source>
        <dbReference type="PROSITE" id="PS51891"/>
    </source>
</evidence>
<organism evidence="5 6">
    <name type="scientific">Brevundimonas kwangchunensis</name>
    <dbReference type="NCBI Taxonomy" id="322163"/>
    <lineage>
        <taxon>Bacteria</taxon>
        <taxon>Pseudomonadati</taxon>
        <taxon>Pseudomonadota</taxon>
        <taxon>Alphaproteobacteria</taxon>
        <taxon>Caulobacterales</taxon>
        <taxon>Caulobacteraceae</taxon>
        <taxon>Brevundimonas</taxon>
    </lineage>
</organism>
<dbReference type="PANTHER" id="PTHR28620:SF1">
    <property type="entry name" value="CENP-V_GFA DOMAIN-CONTAINING PROTEIN"/>
    <property type="match status" value="1"/>
</dbReference>
<dbReference type="Gene3D" id="2.170.150.70">
    <property type="match status" value="1"/>
</dbReference>
<keyword evidence="6" id="KW-1185">Reference proteome</keyword>
<dbReference type="InterPro" id="IPR006913">
    <property type="entry name" value="CENP-V/GFA"/>
</dbReference>